<accession>A0A5J6MMP9</accession>
<dbReference type="KEGG" id="htq:FRZ44_37780"/>
<sequence length="65" mass="7047">MLAAMAALLAGCQATPQPIVDMEGVAQVQYNRDMAWCVNNQPFIALGNPVTDCMRGKGYRILVGY</sequence>
<evidence type="ECO:0000313" key="2">
    <source>
        <dbReference type="Proteomes" id="UP000326202"/>
    </source>
</evidence>
<protein>
    <recommendedName>
        <fullName evidence="3">Lipoprotein</fullName>
    </recommendedName>
</protein>
<evidence type="ECO:0008006" key="3">
    <source>
        <dbReference type="Google" id="ProtNLM"/>
    </source>
</evidence>
<gene>
    <name evidence="1" type="ORF">FRZ44_37780</name>
</gene>
<name>A0A5J6MMP9_9PROT</name>
<organism evidence="1 2">
    <name type="scientific">Hypericibacter terrae</name>
    <dbReference type="NCBI Taxonomy" id="2602015"/>
    <lineage>
        <taxon>Bacteria</taxon>
        <taxon>Pseudomonadati</taxon>
        <taxon>Pseudomonadota</taxon>
        <taxon>Alphaproteobacteria</taxon>
        <taxon>Rhodospirillales</taxon>
        <taxon>Dongiaceae</taxon>
        <taxon>Hypericibacter</taxon>
    </lineage>
</organism>
<keyword evidence="2" id="KW-1185">Reference proteome</keyword>
<dbReference type="Proteomes" id="UP000326202">
    <property type="component" value="Chromosome"/>
</dbReference>
<dbReference type="AlphaFoldDB" id="A0A5J6MMP9"/>
<evidence type="ECO:0000313" key="1">
    <source>
        <dbReference type="EMBL" id="QEX18471.1"/>
    </source>
</evidence>
<proteinExistence type="predicted"/>
<reference evidence="1 2" key="1">
    <citation type="submission" date="2019-08" db="EMBL/GenBank/DDBJ databases">
        <title>Hyperibacter terrae gen. nov., sp. nov. and Hyperibacter viscosus sp. nov., two new members in the family Rhodospirillaceae isolated from the rhizosphere of Hypericum perforatum.</title>
        <authorList>
            <person name="Noviana Z."/>
        </authorList>
    </citation>
    <scope>NUCLEOTIDE SEQUENCE [LARGE SCALE GENOMIC DNA]</scope>
    <source>
        <strain evidence="1 2">R5913</strain>
    </source>
</reference>
<dbReference type="EMBL" id="CP042906">
    <property type="protein sequence ID" value="QEX18471.1"/>
    <property type="molecule type" value="Genomic_DNA"/>
</dbReference>